<keyword evidence="1" id="KW-0472">Membrane</keyword>
<name>A0ABW2XNT4_9ACTN</name>
<evidence type="ECO:0000313" key="3">
    <source>
        <dbReference type="Proteomes" id="UP001597063"/>
    </source>
</evidence>
<dbReference type="RefSeq" id="WP_131762745.1">
    <property type="nucleotide sequence ID" value="NZ_CAACUY010000254.1"/>
</dbReference>
<comment type="caution">
    <text evidence="2">The sequence shown here is derived from an EMBL/GenBank/DDBJ whole genome shotgun (WGS) entry which is preliminary data.</text>
</comment>
<organism evidence="2 3">
    <name type="scientific">Actinomadura fibrosa</name>
    <dbReference type="NCBI Taxonomy" id="111802"/>
    <lineage>
        <taxon>Bacteria</taxon>
        <taxon>Bacillati</taxon>
        <taxon>Actinomycetota</taxon>
        <taxon>Actinomycetes</taxon>
        <taxon>Streptosporangiales</taxon>
        <taxon>Thermomonosporaceae</taxon>
        <taxon>Actinomadura</taxon>
    </lineage>
</organism>
<protein>
    <submittedName>
        <fullName evidence="2">Uncharacterized protein</fullName>
    </submittedName>
</protein>
<evidence type="ECO:0000313" key="2">
    <source>
        <dbReference type="EMBL" id="MFD0687415.1"/>
    </source>
</evidence>
<feature type="transmembrane region" description="Helical" evidence="1">
    <location>
        <begin position="51"/>
        <end position="68"/>
    </location>
</feature>
<accession>A0ABW2XNT4</accession>
<reference evidence="3" key="1">
    <citation type="journal article" date="2019" name="Int. J. Syst. Evol. Microbiol.">
        <title>The Global Catalogue of Microorganisms (GCM) 10K type strain sequencing project: providing services to taxonomists for standard genome sequencing and annotation.</title>
        <authorList>
            <consortium name="The Broad Institute Genomics Platform"/>
            <consortium name="The Broad Institute Genome Sequencing Center for Infectious Disease"/>
            <person name="Wu L."/>
            <person name="Ma J."/>
        </authorList>
    </citation>
    <scope>NUCLEOTIDE SEQUENCE [LARGE SCALE GENOMIC DNA]</scope>
    <source>
        <strain evidence="3">JCM 9371</strain>
    </source>
</reference>
<sequence length="72" mass="7907">MSGTGFLLLGIAAFAAYVGMHWERARRALFDVRLGRQRVSNLRKQAAKERSQTSLIIVAAAVVLFLVVKYGG</sequence>
<keyword evidence="1" id="KW-1133">Transmembrane helix</keyword>
<proteinExistence type="predicted"/>
<dbReference type="EMBL" id="JBHTGP010000012">
    <property type="protein sequence ID" value="MFD0687415.1"/>
    <property type="molecule type" value="Genomic_DNA"/>
</dbReference>
<evidence type="ECO:0000256" key="1">
    <source>
        <dbReference type="SAM" id="Phobius"/>
    </source>
</evidence>
<gene>
    <name evidence="2" type="ORF">ACFQZM_23165</name>
</gene>
<keyword evidence="3" id="KW-1185">Reference proteome</keyword>
<keyword evidence="1" id="KW-0812">Transmembrane</keyword>
<dbReference type="Proteomes" id="UP001597063">
    <property type="component" value="Unassembled WGS sequence"/>
</dbReference>